<name>A0A7Y9DQ95_9ACTN</name>
<keyword evidence="1" id="KW-0812">Transmembrane</keyword>
<accession>A0A7Y9DQ95</accession>
<evidence type="ECO:0008006" key="4">
    <source>
        <dbReference type="Google" id="ProtNLM"/>
    </source>
</evidence>
<feature type="transmembrane region" description="Helical" evidence="1">
    <location>
        <begin position="7"/>
        <end position="25"/>
    </location>
</feature>
<sequence length="269" mass="27646">MKLDRIWLDVGTAVLAAVVGAALALDRAGVWVPSDPLVVTLVVVTALLAIVPAVLQAVSTARGRRAAAARELWDDLLSGALWAVVDASAADPRDLALAGYRLDASRRRPARLSRVHRVRARRRPAASGVRWAPGKGVIGECVATGTVVARDVTALDAAGERQGLTPEEFRLVRGKYAVVVAVPLVDDAGASSAVTGCLALDGPPGSLEQLTTPEVLGVLEATSRALQRLTGGVPVAAPLGAAPGADRLRAALERQASPADRVAAVGGAR</sequence>
<proteinExistence type="predicted"/>
<evidence type="ECO:0000256" key="1">
    <source>
        <dbReference type="SAM" id="Phobius"/>
    </source>
</evidence>
<dbReference type="AlphaFoldDB" id="A0A7Y9DQ95"/>
<feature type="transmembrane region" description="Helical" evidence="1">
    <location>
        <begin position="37"/>
        <end position="55"/>
    </location>
</feature>
<dbReference type="Proteomes" id="UP000521922">
    <property type="component" value="Unassembled WGS sequence"/>
</dbReference>
<keyword evidence="1" id="KW-0472">Membrane</keyword>
<evidence type="ECO:0000313" key="2">
    <source>
        <dbReference type="EMBL" id="NYD24749.1"/>
    </source>
</evidence>
<gene>
    <name evidence="2" type="ORF">BJ968_004289</name>
</gene>
<keyword evidence="1" id="KW-1133">Transmembrane helix</keyword>
<evidence type="ECO:0000313" key="3">
    <source>
        <dbReference type="Proteomes" id="UP000521922"/>
    </source>
</evidence>
<reference evidence="2 3" key="1">
    <citation type="submission" date="2020-07" db="EMBL/GenBank/DDBJ databases">
        <title>Sequencing the genomes of 1000 actinobacteria strains.</title>
        <authorList>
            <person name="Klenk H.-P."/>
        </authorList>
    </citation>
    <scope>NUCLEOTIDE SEQUENCE [LARGE SCALE GENOMIC DNA]</scope>
    <source>
        <strain evidence="2 3">DSM 7487</strain>
    </source>
</reference>
<keyword evidence="3" id="KW-1185">Reference proteome</keyword>
<dbReference type="RefSeq" id="WP_179755359.1">
    <property type="nucleotide sequence ID" value="NZ_BAAAGN010000013.1"/>
</dbReference>
<comment type="caution">
    <text evidence="2">The sequence shown here is derived from an EMBL/GenBank/DDBJ whole genome shotgun (WGS) entry which is preliminary data.</text>
</comment>
<dbReference type="EMBL" id="JACCBB010000001">
    <property type="protein sequence ID" value="NYD24749.1"/>
    <property type="molecule type" value="Genomic_DNA"/>
</dbReference>
<protein>
    <recommendedName>
        <fullName evidence="4">GAF domain-containing protein</fullName>
    </recommendedName>
</protein>
<organism evidence="2 3">
    <name type="scientific">Kineococcus aurantiacus</name>
    <dbReference type="NCBI Taxonomy" id="37633"/>
    <lineage>
        <taxon>Bacteria</taxon>
        <taxon>Bacillati</taxon>
        <taxon>Actinomycetota</taxon>
        <taxon>Actinomycetes</taxon>
        <taxon>Kineosporiales</taxon>
        <taxon>Kineosporiaceae</taxon>
        <taxon>Kineococcus</taxon>
    </lineage>
</organism>